<keyword evidence="3" id="KW-0808">Transferase</keyword>
<dbReference type="Gene3D" id="3.90.1150.10">
    <property type="entry name" value="Aspartate Aminotransferase, domain 1"/>
    <property type="match status" value="1"/>
</dbReference>
<accession>A0A6A5QHB1</accession>
<dbReference type="PANTHER" id="PTHR13693:SF77">
    <property type="entry name" value="8-AMINO-7-OXONONANOATE SYNTHASE"/>
    <property type="match status" value="1"/>
</dbReference>
<comment type="similarity">
    <text evidence="2">Belongs to the class-II pyridoxal-phosphate-dependent aminotransferase family. BioF subfamily.</text>
</comment>
<dbReference type="InterPro" id="IPR001917">
    <property type="entry name" value="Aminotrans_II_pyridoxalP_BS"/>
</dbReference>
<dbReference type="PANTHER" id="PTHR13693">
    <property type="entry name" value="CLASS II AMINOTRANSFERASE/8-AMINO-7-OXONONANOATE SYNTHASE"/>
    <property type="match status" value="1"/>
</dbReference>
<keyword evidence="4 5" id="KW-0663">Pyridoxal phosphate</keyword>
<proteinExistence type="inferred from homology"/>
<evidence type="ECO:0000313" key="8">
    <source>
        <dbReference type="Proteomes" id="UP000800096"/>
    </source>
</evidence>
<dbReference type="GO" id="GO:0009102">
    <property type="term" value="P:biotin biosynthetic process"/>
    <property type="evidence" value="ECO:0007669"/>
    <property type="project" value="TreeGrafter"/>
</dbReference>
<reference evidence="7" key="1">
    <citation type="journal article" date="2020" name="Stud. Mycol.">
        <title>101 Dothideomycetes genomes: a test case for predicting lifestyles and emergence of pathogens.</title>
        <authorList>
            <person name="Haridas S."/>
            <person name="Albert R."/>
            <person name="Binder M."/>
            <person name="Bloem J."/>
            <person name="Labutti K."/>
            <person name="Salamov A."/>
            <person name="Andreopoulos B."/>
            <person name="Baker S."/>
            <person name="Barry K."/>
            <person name="Bills G."/>
            <person name="Bluhm B."/>
            <person name="Cannon C."/>
            <person name="Castanera R."/>
            <person name="Culley D."/>
            <person name="Daum C."/>
            <person name="Ezra D."/>
            <person name="Gonzalez J."/>
            <person name="Henrissat B."/>
            <person name="Kuo A."/>
            <person name="Liang C."/>
            <person name="Lipzen A."/>
            <person name="Lutzoni F."/>
            <person name="Magnuson J."/>
            <person name="Mondo S."/>
            <person name="Nolan M."/>
            <person name="Ohm R."/>
            <person name="Pangilinan J."/>
            <person name="Park H.-J."/>
            <person name="Ramirez L."/>
            <person name="Alfaro M."/>
            <person name="Sun H."/>
            <person name="Tritt A."/>
            <person name="Yoshinaga Y."/>
            <person name="Zwiers L.-H."/>
            <person name="Turgeon B."/>
            <person name="Goodwin S."/>
            <person name="Spatafora J."/>
            <person name="Crous P."/>
            <person name="Grigoriev I."/>
        </authorList>
    </citation>
    <scope>NUCLEOTIDE SEQUENCE</scope>
    <source>
        <strain evidence="7">HMLAC05119</strain>
    </source>
</reference>
<sequence>MESQSSSGALKRQIEAQRLQLLSTSTKSIPAFYRNVEEALDSRRATHSLFSILQNNWQTSLAIDFCSNDYLSWNTTGLIRKAFLDELGANPGFSVAAGGSRVMEGNYAYIEETEQEIATWHGAQAGLIVNSAFDANVMVWSALPRPGDVIVYDNLVHASTHEGMERSLAIQKTAFEHNDVKAFRMTLSTILESSPMIKQGRRSILVAVESVYSMEGDVCPLLELVEIAEELSGGLGNIQFVVDETHSAGLFGPDGAGLVCELGLEDEVAVRLHTYSKAMGACGGIILGNATIKAALINFARPSIYSASPSFPFVAAIRAGHNMLGRPQAREGQGKIQQLARTFFESLTSHPLWEQARDRGILDVPLASNWEERPFLTHIVPVWTRQNYLYWLLFHCLAASFFVLPVKHPVVPIGQSRLRVTFHAANTVAQVAGLVEQLFIWVQEVLDIEQGHSKHQATSAAREVYAWMAKEGLTGFGLV</sequence>
<dbReference type="InterPro" id="IPR015424">
    <property type="entry name" value="PyrdxlP-dep_Trfase"/>
</dbReference>
<comment type="cofactor">
    <cofactor evidence="1 5">
        <name>pyridoxal 5'-phosphate</name>
        <dbReference type="ChEBI" id="CHEBI:597326"/>
    </cofactor>
</comment>
<keyword evidence="8" id="KW-1185">Reference proteome</keyword>
<dbReference type="Gene3D" id="3.40.640.10">
    <property type="entry name" value="Type I PLP-dependent aspartate aminotransferase-like (Major domain)"/>
    <property type="match status" value="1"/>
</dbReference>
<dbReference type="InterPro" id="IPR015421">
    <property type="entry name" value="PyrdxlP-dep_Trfase_major"/>
</dbReference>
<evidence type="ECO:0000259" key="6">
    <source>
        <dbReference type="Pfam" id="PF00155"/>
    </source>
</evidence>
<dbReference type="Proteomes" id="UP000800096">
    <property type="component" value="Unassembled WGS sequence"/>
</dbReference>
<dbReference type="EMBL" id="ML979137">
    <property type="protein sequence ID" value="KAF1914789.1"/>
    <property type="molecule type" value="Genomic_DNA"/>
</dbReference>
<evidence type="ECO:0000256" key="3">
    <source>
        <dbReference type="ARBA" id="ARBA00022679"/>
    </source>
</evidence>
<evidence type="ECO:0000256" key="1">
    <source>
        <dbReference type="ARBA" id="ARBA00001933"/>
    </source>
</evidence>
<dbReference type="InterPro" id="IPR004839">
    <property type="entry name" value="Aminotransferase_I/II_large"/>
</dbReference>
<organism evidence="7 8">
    <name type="scientific">Ampelomyces quisqualis</name>
    <name type="common">Powdery mildew agent</name>
    <dbReference type="NCBI Taxonomy" id="50730"/>
    <lineage>
        <taxon>Eukaryota</taxon>
        <taxon>Fungi</taxon>
        <taxon>Dikarya</taxon>
        <taxon>Ascomycota</taxon>
        <taxon>Pezizomycotina</taxon>
        <taxon>Dothideomycetes</taxon>
        <taxon>Pleosporomycetidae</taxon>
        <taxon>Pleosporales</taxon>
        <taxon>Pleosporineae</taxon>
        <taxon>Phaeosphaeriaceae</taxon>
        <taxon>Ampelomyces</taxon>
    </lineage>
</organism>
<evidence type="ECO:0000256" key="2">
    <source>
        <dbReference type="ARBA" id="ARBA00010008"/>
    </source>
</evidence>
<dbReference type="AlphaFoldDB" id="A0A6A5QHB1"/>
<dbReference type="GO" id="GO:0030170">
    <property type="term" value="F:pyridoxal phosphate binding"/>
    <property type="evidence" value="ECO:0007669"/>
    <property type="project" value="InterPro"/>
</dbReference>
<dbReference type="Pfam" id="PF00155">
    <property type="entry name" value="Aminotran_1_2"/>
    <property type="match status" value="1"/>
</dbReference>
<dbReference type="InterPro" id="IPR015422">
    <property type="entry name" value="PyrdxlP-dep_Trfase_small"/>
</dbReference>
<dbReference type="PROSITE" id="PS00599">
    <property type="entry name" value="AA_TRANSFER_CLASS_2"/>
    <property type="match status" value="1"/>
</dbReference>
<evidence type="ECO:0000313" key="7">
    <source>
        <dbReference type="EMBL" id="KAF1914789.1"/>
    </source>
</evidence>
<evidence type="ECO:0000256" key="5">
    <source>
        <dbReference type="RuleBase" id="RU003693"/>
    </source>
</evidence>
<feature type="domain" description="Aminotransferase class I/classII large" evidence="6">
    <location>
        <begin position="63"/>
        <end position="437"/>
    </location>
</feature>
<dbReference type="GO" id="GO:0016740">
    <property type="term" value="F:transferase activity"/>
    <property type="evidence" value="ECO:0007669"/>
    <property type="project" value="UniProtKB-KW"/>
</dbReference>
<name>A0A6A5QHB1_AMPQU</name>
<evidence type="ECO:0000256" key="4">
    <source>
        <dbReference type="ARBA" id="ARBA00022898"/>
    </source>
</evidence>
<protein>
    <submittedName>
        <fullName evidence="7">5-aminolevulinate synthase</fullName>
    </submittedName>
</protein>
<dbReference type="OrthoDB" id="2382073at2759"/>
<gene>
    <name evidence="7" type="ORF">BDU57DRAFT_501472</name>
</gene>
<dbReference type="SUPFAM" id="SSF53383">
    <property type="entry name" value="PLP-dependent transferases"/>
    <property type="match status" value="1"/>
</dbReference>
<dbReference type="InterPro" id="IPR050087">
    <property type="entry name" value="AON_synthase_class-II"/>
</dbReference>